<keyword evidence="1" id="KW-1185">Reference proteome</keyword>
<accession>A0A915BUW6</accession>
<reference evidence="2" key="1">
    <citation type="submission" date="2022-11" db="UniProtKB">
        <authorList>
            <consortium name="WormBaseParasite"/>
        </authorList>
    </citation>
    <scope>IDENTIFICATION</scope>
</reference>
<sequence>IEVLKLMAMKNAYLNNETQLSGCEQTNITSSALYMLHYPEFSQTCCWAGDSSINNQIGPQQLFDSSYADTTNLPYYAKLAYFINAPLKEIEYRRGWRGFAAFVRFRNIHSNIHHVQYVRFQHSSI</sequence>
<dbReference type="AlphaFoldDB" id="A0A915BUW6"/>
<proteinExistence type="predicted"/>
<dbReference type="WBParaSite" id="PgR058_g021_t06">
    <property type="protein sequence ID" value="PgR058_g021_t06"/>
    <property type="gene ID" value="PgR058_g021"/>
</dbReference>
<name>A0A915BUW6_PARUN</name>
<evidence type="ECO:0000313" key="1">
    <source>
        <dbReference type="Proteomes" id="UP000887569"/>
    </source>
</evidence>
<protein>
    <submittedName>
        <fullName evidence="2">RRM domain-containing protein</fullName>
    </submittedName>
</protein>
<dbReference type="Proteomes" id="UP000887569">
    <property type="component" value="Unplaced"/>
</dbReference>
<organism evidence="1 2">
    <name type="scientific">Parascaris univalens</name>
    <name type="common">Nematode worm</name>
    <dbReference type="NCBI Taxonomy" id="6257"/>
    <lineage>
        <taxon>Eukaryota</taxon>
        <taxon>Metazoa</taxon>
        <taxon>Ecdysozoa</taxon>
        <taxon>Nematoda</taxon>
        <taxon>Chromadorea</taxon>
        <taxon>Rhabditida</taxon>
        <taxon>Spirurina</taxon>
        <taxon>Ascaridomorpha</taxon>
        <taxon>Ascaridoidea</taxon>
        <taxon>Ascarididae</taxon>
        <taxon>Parascaris</taxon>
    </lineage>
</organism>
<evidence type="ECO:0000313" key="2">
    <source>
        <dbReference type="WBParaSite" id="PgR058_g021_t06"/>
    </source>
</evidence>